<keyword evidence="3" id="KW-1185">Reference proteome</keyword>
<sequence>MPGSWRLEPRAPGISPPEGLGSALSRLAAPPLQIKALDGHGASSPSLLETIRDTSRRVGHTGLTPGCPLHSARCLGQQIEDPGDPPGGHISVRPCLGQAPLPCHRPESLHPLPPCKPSQQQRVLRTLLTAAITVQDVGARCPPVIAAPVACHAALPLTFPSPVHHPDPSRLLPYSRCMRSPICRCTGLSRCMRV</sequence>
<dbReference type="EMBL" id="CABDUW010010462">
    <property type="protein sequence ID" value="VTJ91698.1"/>
    <property type="molecule type" value="Genomic_DNA"/>
</dbReference>
<name>A0A5E4DC61_MARMO</name>
<gene>
    <name evidence="2" type="ORF">MONAX_5E012766</name>
</gene>
<protein>
    <submittedName>
        <fullName evidence="2">Uncharacterized protein</fullName>
    </submittedName>
</protein>
<feature type="region of interest" description="Disordered" evidence="1">
    <location>
        <begin position="1"/>
        <end position="22"/>
    </location>
</feature>
<accession>A0A5E4DC61</accession>
<evidence type="ECO:0000313" key="3">
    <source>
        <dbReference type="Proteomes" id="UP000335636"/>
    </source>
</evidence>
<comment type="caution">
    <text evidence="2">The sequence shown here is derived from an EMBL/GenBank/DDBJ whole genome shotgun (WGS) entry which is preliminary data.</text>
</comment>
<dbReference type="Proteomes" id="UP000335636">
    <property type="component" value="Unassembled WGS sequence"/>
</dbReference>
<evidence type="ECO:0000256" key="1">
    <source>
        <dbReference type="SAM" id="MobiDB-lite"/>
    </source>
</evidence>
<organism evidence="2 3">
    <name type="scientific">Marmota monax</name>
    <name type="common">Woodchuck</name>
    <dbReference type="NCBI Taxonomy" id="9995"/>
    <lineage>
        <taxon>Eukaryota</taxon>
        <taxon>Metazoa</taxon>
        <taxon>Chordata</taxon>
        <taxon>Craniata</taxon>
        <taxon>Vertebrata</taxon>
        <taxon>Euteleostomi</taxon>
        <taxon>Mammalia</taxon>
        <taxon>Eutheria</taxon>
        <taxon>Euarchontoglires</taxon>
        <taxon>Glires</taxon>
        <taxon>Rodentia</taxon>
        <taxon>Sciuromorpha</taxon>
        <taxon>Sciuridae</taxon>
        <taxon>Xerinae</taxon>
        <taxon>Marmotini</taxon>
        <taxon>Marmota</taxon>
    </lineage>
</organism>
<proteinExistence type="predicted"/>
<dbReference type="AlphaFoldDB" id="A0A5E4DC61"/>
<evidence type="ECO:0000313" key="2">
    <source>
        <dbReference type="EMBL" id="VTJ91698.1"/>
    </source>
</evidence>
<reference evidence="2" key="1">
    <citation type="submission" date="2019-04" db="EMBL/GenBank/DDBJ databases">
        <authorList>
            <person name="Alioto T."/>
            <person name="Alioto T."/>
        </authorList>
    </citation>
    <scope>NUCLEOTIDE SEQUENCE [LARGE SCALE GENOMIC DNA]</scope>
</reference>